<dbReference type="Proteomes" id="UP000314294">
    <property type="component" value="Unassembled WGS sequence"/>
</dbReference>
<feature type="region of interest" description="Disordered" evidence="1">
    <location>
        <begin position="57"/>
        <end position="92"/>
    </location>
</feature>
<proteinExistence type="predicted"/>
<keyword evidence="3" id="KW-1185">Reference proteome</keyword>
<reference evidence="2 3" key="1">
    <citation type="submission" date="2019-03" db="EMBL/GenBank/DDBJ databases">
        <title>First draft genome of Liparis tanakae, snailfish: a comprehensive survey of snailfish specific genes.</title>
        <authorList>
            <person name="Kim W."/>
            <person name="Song I."/>
            <person name="Jeong J.-H."/>
            <person name="Kim D."/>
            <person name="Kim S."/>
            <person name="Ryu S."/>
            <person name="Song J.Y."/>
            <person name="Lee S.K."/>
        </authorList>
    </citation>
    <scope>NUCLEOTIDE SEQUENCE [LARGE SCALE GENOMIC DNA]</scope>
    <source>
        <tissue evidence="2">Muscle</tissue>
    </source>
</reference>
<sequence>MICDNPCYASPLIPRLTTLNSRYGPLVVLQLSAEQVPRCYSAAIDTVHTGSRRIVSPGIRSTGSDKNMKKEEGQHSLADNGTTDMLESKGNPPGKLGSFITIALKMRKHPGSSILSALKLVTMNMKRANRPVKKDESKRKGCFTILLPWNLWRFLFFGVSSISPPPPVFHSLRSCRCSDKGELSWKTDRVKQNTTLDVSNPEPRMRHKDVTAKRQQCVQQIPQCRRKPEQMEETM</sequence>
<evidence type="ECO:0000313" key="3">
    <source>
        <dbReference type="Proteomes" id="UP000314294"/>
    </source>
</evidence>
<accession>A0A4Z2HA86</accession>
<evidence type="ECO:0000313" key="2">
    <source>
        <dbReference type="EMBL" id="TNN61702.1"/>
    </source>
</evidence>
<protein>
    <submittedName>
        <fullName evidence="2">Uncharacterized protein</fullName>
    </submittedName>
</protein>
<comment type="caution">
    <text evidence="2">The sequence shown here is derived from an EMBL/GenBank/DDBJ whole genome shotgun (WGS) entry which is preliminary data.</text>
</comment>
<evidence type="ECO:0000256" key="1">
    <source>
        <dbReference type="SAM" id="MobiDB-lite"/>
    </source>
</evidence>
<dbReference type="EMBL" id="SRLO01000310">
    <property type="protein sequence ID" value="TNN61702.1"/>
    <property type="molecule type" value="Genomic_DNA"/>
</dbReference>
<name>A0A4Z2HA86_9TELE</name>
<gene>
    <name evidence="2" type="ORF">EYF80_028064</name>
</gene>
<dbReference type="AlphaFoldDB" id="A0A4Z2HA86"/>
<organism evidence="2 3">
    <name type="scientific">Liparis tanakae</name>
    <name type="common">Tanaka's snailfish</name>
    <dbReference type="NCBI Taxonomy" id="230148"/>
    <lineage>
        <taxon>Eukaryota</taxon>
        <taxon>Metazoa</taxon>
        <taxon>Chordata</taxon>
        <taxon>Craniata</taxon>
        <taxon>Vertebrata</taxon>
        <taxon>Euteleostomi</taxon>
        <taxon>Actinopterygii</taxon>
        <taxon>Neopterygii</taxon>
        <taxon>Teleostei</taxon>
        <taxon>Neoteleostei</taxon>
        <taxon>Acanthomorphata</taxon>
        <taxon>Eupercaria</taxon>
        <taxon>Perciformes</taxon>
        <taxon>Cottioidei</taxon>
        <taxon>Cottales</taxon>
        <taxon>Liparidae</taxon>
        <taxon>Liparis</taxon>
    </lineage>
</organism>